<proteinExistence type="predicted"/>
<gene>
    <name evidence="1" type="ORF">SAMN05444008_102139</name>
</gene>
<evidence type="ECO:0000313" key="2">
    <source>
        <dbReference type="Proteomes" id="UP000184368"/>
    </source>
</evidence>
<accession>A0A1M4V508</accession>
<name>A0A1M4V508_9BACT</name>
<organism evidence="1 2">
    <name type="scientific">Cnuella takakiae</name>
    <dbReference type="NCBI Taxonomy" id="1302690"/>
    <lineage>
        <taxon>Bacteria</taxon>
        <taxon>Pseudomonadati</taxon>
        <taxon>Bacteroidota</taxon>
        <taxon>Chitinophagia</taxon>
        <taxon>Chitinophagales</taxon>
        <taxon>Chitinophagaceae</taxon>
        <taxon>Cnuella</taxon>
    </lineage>
</organism>
<dbReference type="EMBL" id="FQUO01000002">
    <property type="protein sequence ID" value="SHE64081.1"/>
    <property type="molecule type" value="Genomic_DNA"/>
</dbReference>
<dbReference type="AlphaFoldDB" id="A0A1M4V508"/>
<dbReference type="Proteomes" id="UP000184368">
    <property type="component" value="Unassembled WGS sequence"/>
</dbReference>
<reference evidence="1 2" key="1">
    <citation type="submission" date="2016-11" db="EMBL/GenBank/DDBJ databases">
        <authorList>
            <person name="Jaros S."/>
            <person name="Januszkiewicz K."/>
            <person name="Wedrychowicz H."/>
        </authorList>
    </citation>
    <scope>NUCLEOTIDE SEQUENCE [LARGE SCALE GENOMIC DNA]</scope>
    <source>
        <strain evidence="1 2">DSM 26897</strain>
    </source>
</reference>
<keyword evidence="2" id="KW-1185">Reference proteome</keyword>
<protein>
    <submittedName>
        <fullName evidence="1">Uncharacterized protein</fullName>
    </submittedName>
</protein>
<sequence>MLGAFVLNMLNFKPFYFFQLGSSVCMLGDCHAEFVSA</sequence>
<evidence type="ECO:0000313" key="1">
    <source>
        <dbReference type="EMBL" id="SHE64081.1"/>
    </source>
</evidence>